<dbReference type="AlphaFoldDB" id="A0AAV8VPF5"/>
<dbReference type="FunFam" id="3.40.800.10:FF:000005">
    <property type="entry name" value="Arginase"/>
    <property type="match status" value="1"/>
</dbReference>
<reference evidence="15 16" key="1">
    <citation type="journal article" date="2023" name="Insect Mol. Biol.">
        <title>Genome sequencing provides insights into the evolution of gene families encoding plant cell wall-degrading enzymes in longhorned beetles.</title>
        <authorList>
            <person name="Shin N.R."/>
            <person name="Okamura Y."/>
            <person name="Kirsch R."/>
            <person name="Pauchet Y."/>
        </authorList>
    </citation>
    <scope>NUCLEOTIDE SEQUENCE [LARGE SCALE GENOMIC DNA]</scope>
    <source>
        <strain evidence="15">EAD_L_NR</strain>
    </source>
</reference>
<evidence type="ECO:0000313" key="15">
    <source>
        <dbReference type="EMBL" id="KAJ8916233.1"/>
    </source>
</evidence>
<accession>A0AAV8VPF5</accession>
<dbReference type="PROSITE" id="PS51409">
    <property type="entry name" value="ARGINASE_2"/>
    <property type="match status" value="1"/>
</dbReference>
<dbReference type="PANTHER" id="PTHR43782">
    <property type="entry name" value="ARGINASE"/>
    <property type="match status" value="1"/>
</dbReference>
<feature type="binding site" evidence="10">
    <location>
        <position position="133"/>
    </location>
    <ligand>
        <name>Mn(2+)</name>
        <dbReference type="ChEBI" id="CHEBI:29035"/>
        <label>1</label>
    </ligand>
</feature>
<organism evidence="15 16">
    <name type="scientific">Exocentrus adspersus</name>
    <dbReference type="NCBI Taxonomy" id="1586481"/>
    <lineage>
        <taxon>Eukaryota</taxon>
        <taxon>Metazoa</taxon>
        <taxon>Ecdysozoa</taxon>
        <taxon>Arthropoda</taxon>
        <taxon>Hexapoda</taxon>
        <taxon>Insecta</taxon>
        <taxon>Pterygota</taxon>
        <taxon>Neoptera</taxon>
        <taxon>Endopterygota</taxon>
        <taxon>Coleoptera</taxon>
        <taxon>Polyphaga</taxon>
        <taxon>Cucujiformia</taxon>
        <taxon>Chrysomeloidea</taxon>
        <taxon>Cerambycidae</taxon>
        <taxon>Lamiinae</taxon>
        <taxon>Acanthocinini</taxon>
        <taxon>Exocentrus</taxon>
    </lineage>
</organism>
<evidence type="ECO:0000256" key="4">
    <source>
        <dbReference type="ARBA" id="ARBA00022436"/>
    </source>
</evidence>
<dbReference type="PIRSF" id="PIRSF036979">
    <property type="entry name" value="Arginase"/>
    <property type="match status" value="1"/>
</dbReference>
<evidence type="ECO:0000256" key="5">
    <source>
        <dbReference type="ARBA" id="ARBA00022503"/>
    </source>
</evidence>
<keyword evidence="7 12" id="KW-0378">Hydrolase</keyword>
<proteinExistence type="inferred from homology"/>
<comment type="cofactor">
    <cofactor evidence="10 13">
        <name>Mn(2+)</name>
        <dbReference type="ChEBI" id="CHEBI:29035"/>
    </cofactor>
    <text evidence="10 13">Binds 2 manganese ions per subunit.</text>
</comment>
<feature type="binding site" evidence="10">
    <location>
        <position position="241"/>
    </location>
    <ligand>
        <name>Mn(2+)</name>
        <dbReference type="ChEBI" id="CHEBI:29035"/>
        <label>1</label>
    </ligand>
</feature>
<feature type="binding site" evidence="10">
    <location>
        <position position="243"/>
    </location>
    <ligand>
        <name>Mn(2+)</name>
        <dbReference type="ChEBI" id="CHEBI:29035"/>
        <label>1</label>
    </ligand>
</feature>
<evidence type="ECO:0000256" key="11">
    <source>
        <dbReference type="PROSITE-ProRule" id="PRU00742"/>
    </source>
</evidence>
<protein>
    <recommendedName>
        <fullName evidence="3 13">Arginase</fullName>
        <ecNumber evidence="2 13">3.5.3.1</ecNumber>
    </recommendedName>
</protein>
<comment type="similarity">
    <text evidence="11 12">Belongs to the arginase family.</text>
</comment>
<keyword evidence="4 13" id="KW-0835">Urea cycle</keyword>
<dbReference type="PROSITE" id="PS01053">
    <property type="entry name" value="ARGINASE_1"/>
    <property type="match status" value="1"/>
</dbReference>
<dbReference type="CDD" id="cd09989">
    <property type="entry name" value="Arginase"/>
    <property type="match status" value="1"/>
</dbReference>
<dbReference type="InterPro" id="IPR014033">
    <property type="entry name" value="Arginase"/>
</dbReference>
<evidence type="ECO:0000256" key="12">
    <source>
        <dbReference type="RuleBase" id="RU003684"/>
    </source>
</evidence>
<evidence type="ECO:0000256" key="7">
    <source>
        <dbReference type="ARBA" id="ARBA00022801"/>
    </source>
</evidence>
<evidence type="ECO:0000256" key="2">
    <source>
        <dbReference type="ARBA" id="ARBA00012168"/>
    </source>
</evidence>
<dbReference type="GO" id="GO:0010121">
    <property type="term" value="P:L-arginine catabolic process to proline via ornithine"/>
    <property type="evidence" value="ECO:0007669"/>
    <property type="project" value="UniProtKB-ARBA"/>
</dbReference>
<evidence type="ECO:0000256" key="1">
    <source>
        <dbReference type="ARBA" id="ARBA00005098"/>
    </source>
</evidence>
<dbReference type="GO" id="GO:0005829">
    <property type="term" value="C:cytosol"/>
    <property type="evidence" value="ECO:0007669"/>
    <property type="project" value="TreeGrafter"/>
</dbReference>
<dbReference type="InterPro" id="IPR023696">
    <property type="entry name" value="Ureohydrolase_dom_sf"/>
</dbReference>
<dbReference type="EMBL" id="JANEYG010000044">
    <property type="protein sequence ID" value="KAJ8916233.1"/>
    <property type="molecule type" value="Genomic_DNA"/>
</dbReference>
<dbReference type="NCBIfam" id="TIGR01229">
    <property type="entry name" value="rocF_arginase"/>
    <property type="match status" value="1"/>
</dbReference>
<dbReference type="InterPro" id="IPR006035">
    <property type="entry name" value="Ureohydrolase"/>
</dbReference>
<dbReference type="EC" id="3.5.3.1" evidence="2 13"/>
<feature type="binding site" evidence="10">
    <location>
        <position position="109"/>
    </location>
    <ligand>
        <name>Mn(2+)</name>
        <dbReference type="ChEBI" id="CHEBI:29035"/>
        <label>1</label>
    </ligand>
</feature>
<gene>
    <name evidence="15" type="ORF">NQ315_016372</name>
</gene>
<evidence type="ECO:0000256" key="6">
    <source>
        <dbReference type="ARBA" id="ARBA00022723"/>
    </source>
</evidence>
<dbReference type="PANTHER" id="PTHR43782:SF3">
    <property type="entry name" value="ARGINASE"/>
    <property type="match status" value="1"/>
</dbReference>
<evidence type="ECO:0000256" key="9">
    <source>
        <dbReference type="ARBA" id="ARBA00047391"/>
    </source>
</evidence>
<keyword evidence="6 10" id="KW-0479">Metal-binding</keyword>
<dbReference type="InterPro" id="IPR020855">
    <property type="entry name" value="Ureohydrolase_Mn_BS"/>
</dbReference>
<keyword evidence="16" id="KW-1185">Reference proteome</keyword>
<feature type="binding site" evidence="10">
    <location>
        <position position="137"/>
    </location>
    <ligand>
        <name>Mn(2+)</name>
        <dbReference type="ChEBI" id="CHEBI:29035"/>
        <label>1</label>
    </ligand>
</feature>
<dbReference type="Proteomes" id="UP001159042">
    <property type="component" value="Unassembled WGS sequence"/>
</dbReference>
<dbReference type="GO" id="GO:0030145">
    <property type="term" value="F:manganese ion binding"/>
    <property type="evidence" value="ECO:0007669"/>
    <property type="project" value="TreeGrafter"/>
</dbReference>
<sequence length="328" mass="35870">MCTWKGETKIGVVGVPFDKGQPRIGVANGPNAIRKAGLVDKLRNILNSRSKHQGGRLREHHVRAQQRNRKKVPNMREYAHVACCNCELSKKVEQIIREGQICLTLGGDHSIGIGTVDGHIKAKNKDVCILWIDAHADLNTNKTSTTGNVHGMPMALLASELADYWPYLPGMDWQQPVVSIRNVAYIGLRSVDSYERLVIDKLGITAFGMGEVEDYGISTVVNMALEKIDPERERSIHVSFDIDALDALEAPSTGTCVRGGLTLREGVHAMEMVHRTGRLGALDLVEVNPSIGTEQDVKRTIEAAIHVIQAAFGHSRKGLSPGNPTLPV</sequence>
<evidence type="ECO:0000313" key="16">
    <source>
        <dbReference type="Proteomes" id="UP001159042"/>
    </source>
</evidence>
<feature type="region of interest" description="Disordered" evidence="14">
    <location>
        <begin position="51"/>
        <end position="71"/>
    </location>
</feature>
<dbReference type="SUPFAM" id="SSF52768">
    <property type="entry name" value="Arginase/deacetylase"/>
    <property type="match status" value="1"/>
</dbReference>
<dbReference type="PRINTS" id="PR00116">
    <property type="entry name" value="ARGINASE"/>
</dbReference>
<dbReference type="Gene3D" id="3.40.800.10">
    <property type="entry name" value="Ureohydrolase domain"/>
    <property type="match status" value="1"/>
</dbReference>
<comment type="caution">
    <text evidence="15">The sequence shown here is derived from an EMBL/GenBank/DDBJ whole genome shotgun (WGS) entry which is preliminary data.</text>
</comment>
<comment type="pathway">
    <text evidence="1 13">Nitrogen metabolism; urea cycle; L-ornithine and urea from L-arginine: step 1/1.</text>
</comment>
<dbReference type="GO" id="GO:0005634">
    <property type="term" value="C:nucleus"/>
    <property type="evidence" value="ECO:0007669"/>
    <property type="project" value="TreeGrafter"/>
</dbReference>
<name>A0AAV8VPF5_9CUCU</name>
<evidence type="ECO:0000256" key="10">
    <source>
        <dbReference type="PIRSR" id="PIRSR036979-1"/>
    </source>
</evidence>
<evidence type="ECO:0000256" key="3">
    <source>
        <dbReference type="ARBA" id="ARBA00018123"/>
    </source>
</evidence>
<evidence type="ECO:0000256" key="14">
    <source>
        <dbReference type="SAM" id="MobiDB-lite"/>
    </source>
</evidence>
<keyword evidence="5 13" id="KW-0056">Arginine metabolism</keyword>
<dbReference type="GO" id="GO:0000050">
    <property type="term" value="P:urea cycle"/>
    <property type="evidence" value="ECO:0007669"/>
    <property type="project" value="UniProtKB-KW"/>
</dbReference>
<feature type="binding site" evidence="10">
    <location>
        <position position="135"/>
    </location>
    <ligand>
        <name>Mn(2+)</name>
        <dbReference type="ChEBI" id="CHEBI:29035"/>
        <label>1</label>
    </ligand>
</feature>
<dbReference type="GO" id="GO:0004053">
    <property type="term" value="F:arginase activity"/>
    <property type="evidence" value="ECO:0007669"/>
    <property type="project" value="UniProtKB-EC"/>
</dbReference>
<keyword evidence="8 10" id="KW-0464">Manganese</keyword>
<comment type="catalytic activity">
    <reaction evidence="9 13">
        <text>L-arginine + H2O = urea + L-ornithine</text>
        <dbReference type="Rhea" id="RHEA:20569"/>
        <dbReference type="ChEBI" id="CHEBI:15377"/>
        <dbReference type="ChEBI" id="CHEBI:16199"/>
        <dbReference type="ChEBI" id="CHEBI:32682"/>
        <dbReference type="ChEBI" id="CHEBI:46911"/>
        <dbReference type="EC" id="3.5.3.1"/>
    </reaction>
</comment>
<evidence type="ECO:0000256" key="8">
    <source>
        <dbReference type="ARBA" id="ARBA00023211"/>
    </source>
</evidence>
<dbReference type="Pfam" id="PF00491">
    <property type="entry name" value="Arginase"/>
    <property type="match status" value="1"/>
</dbReference>
<evidence type="ECO:0000256" key="13">
    <source>
        <dbReference type="RuleBase" id="RU361159"/>
    </source>
</evidence>